<proteinExistence type="predicted"/>
<dbReference type="SUPFAM" id="SSF56672">
    <property type="entry name" value="DNA/RNA polymerases"/>
    <property type="match status" value="1"/>
</dbReference>
<comment type="caution">
    <text evidence="1">The sequence shown here is derived from an EMBL/GenBank/DDBJ whole genome shotgun (WGS) entry which is preliminary data.</text>
</comment>
<dbReference type="InterPro" id="IPR012337">
    <property type="entry name" value="RNaseH-like_sf"/>
</dbReference>
<dbReference type="InterPro" id="IPR036397">
    <property type="entry name" value="RNaseH_sf"/>
</dbReference>
<sequence length="582" mass="65808">MNRHPVPSLDVCLSELLHEEQRIVTQATMEHRANVSAPVSVAYTAQGWNKGRDMCVVQCFSCKDFSHIAQDCLNKFCNYYKKQGHIIFVCPIRPEKKQDTTYHASIGAFSSVAFPIASSVVHIPAPTVLANPNTLTPEMDQVFGKMIAKGLKVGQLFPFHVSPFTIIPSFPLLSFACNVVGSGHKMWHRRLGHLNSDDFLQSKGIISQHSCPSTPQQNGVTERKNHHILDMVMEHECWQNAMQEELQALKENHTWDIVPCPSTIKPIGSKWVFSIKLRSDGSLDRYKARLIVVAIVASQSWQLHQMDAKNDFLHGELQREIYMKFLSDLGQLTYFLGLEVHHRASGVFMNHHKYIQDLITLASLEDTSSIDTLMEVNFKYRKGEGDLLDDPTLYQRLVGSLIYLTTTRPDISYVVHQVNQFMTSPRRLHLAAVRRIICYFRGLLTHGYSFLPAPLFNLLPIVMLIGLDCVSKSSIEAEYRAMSTACSEIVWLRGLLEKLGFPQTTSTPLHADNTSAIQIATNPIFHERTKHIEVGCHFIRDTLESRVISLPHISYDLQVVDIFTKSFDSTAASISYWKIVAG</sequence>
<reference evidence="1 2" key="1">
    <citation type="journal article" date="2018" name="PLoS Genet.">
        <title>Population sequencing reveals clonal diversity and ancestral inbreeding in the grapevine cultivar Chardonnay.</title>
        <authorList>
            <person name="Roach M.J."/>
            <person name="Johnson D.L."/>
            <person name="Bohlmann J."/>
            <person name="van Vuuren H.J."/>
            <person name="Jones S.J."/>
            <person name="Pretorius I.S."/>
            <person name="Schmidt S.A."/>
            <person name="Borneman A.R."/>
        </authorList>
    </citation>
    <scope>NUCLEOTIDE SEQUENCE [LARGE SCALE GENOMIC DNA]</scope>
    <source>
        <strain evidence="2">cv. Chardonnay</strain>
        <tissue evidence="1">Leaf</tissue>
    </source>
</reference>
<evidence type="ECO:0000313" key="2">
    <source>
        <dbReference type="Proteomes" id="UP000288805"/>
    </source>
</evidence>
<protein>
    <submittedName>
        <fullName evidence="1">Retrovirus-related Pol polyprotein from transposon RE1</fullName>
    </submittedName>
</protein>
<dbReference type="GO" id="GO:0003676">
    <property type="term" value="F:nucleic acid binding"/>
    <property type="evidence" value="ECO:0007669"/>
    <property type="project" value="InterPro"/>
</dbReference>
<accession>A0A438JFX9</accession>
<name>A0A438JFX9_VITVI</name>
<dbReference type="SUPFAM" id="SSF53098">
    <property type="entry name" value="Ribonuclease H-like"/>
    <property type="match status" value="1"/>
</dbReference>
<dbReference type="PANTHER" id="PTHR11439">
    <property type="entry name" value="GAG-POL-RELATED RETROTRANSPOSON"/>
    <property type="match status" value="1"/>
</dbReference>
<gene>
    <name evidence="1" type="primary">RE1_1439</name>
    <name evidence="1" type="ORF">CK203_021981</name>
</gene>
<dbReference type="CDD" id="cd09272">
    <property type="entry name" value="RNase_HI_RT_Ty1"/>
    <property type="match status" value="1"/>
</dbReference>
<organism evidence="1 2">
    <name type="scientific">Vitis vinifera</name>
    <name type="common">Grape</name>
    <dbReference type="NCBI Taxonomy" id="29760"/>
    <lineage>
        <taxon>Eukaryota</taxon>
        <taxon>Viridiplantae</taxon>
        <taxon>Streptophyta</taxon>
        <taxon>Embryophyta</taxon>
        <taxon>Tracheophyta</taxon>
        <taxon>Spermatophyta</taxon>
        <taxon>Magnoliopsida</taxon>
        <taxon>eudicotyledons</taxon>
        <taxon>Gunneridae</taxon>
        <taxon>Pentapetalae</taxon>
        <taxon>rosids</taxon>
        <taxon>Vitales</taxon>
        <taxon>Vitaceae</taxon>
        <taxon>Viteae</taxon>
        <taxon>Vitis</taxon>
    </lineage>
</organism>
<dbReference type="InterPro" id="IPR043502">
    <property type="entry name" value="DNA/RNA_pol_sf"/>
</dbReference>
<dbReference type="AlphaFoldDB" id="A0A438JFX9"/>
<dbReference type="Proteomes" id="UP000288805">
    <property type="component" value="Unassembled WGS sequence"/>
</dbReference>
<dbReference type="EMBL" id="QGNW01000044">
    <property type="protein sequence ID" value="RVX07861.1"/>
    <property type="molecule type" value="Genomic_DNA"/>
</dbReference>
<dbReference type="PANTHER" id="PTHR11439:SF497">
    <property type="entry name" value="CYSTEINE-RICH RLK (RECEPTOR-LIKE PROTEIN KINASE) 8"/>
    <property type="match status" value="1"/>
</dbReference>
<dbReference type="Gene3D" id="4.10.60.10">
    <property type="entry name" value="Zinc finger, CCHC-type"/>
    <property type="match status" value="1"/>
</dbReference>
<dbReference type="Gene3D" id="3.30.420.10">
    <property type="entry name" value="Ribonuclease H-like superfamily/Ribonuclease H"/>
    <property type="match status" value="1"/>
</dbReference>
<evidence type="ECO:0000313" key="1">
    <source>
        <dbReference type="EMBL" id="RVX07861.1"/>
    </source>
</evidence>